<keyword evidence="3" id="KW-0489">Methyltransferase</keyword>
<reference evidence="4" key="1">
    <citation type="submission" date="2019-08" db="EMBL/GenBank/DDBJ databases">
        <title>Arthrobacter sp. nov., isolated from plateau pika and Tibetan wild ass.</title>
        <authorList>
            <person name="Ge Y."/>
        </authorList>
    </citation>
    <scope>NUCLEOTIDE SEQUENCE [LARGE SCALE GENOMIC DNA]</scope>
    <source>
        <strain evidence="4">HF-1365</strain>
    </source>
</reference>
<dbReference type="SUPFAM" id="SSF53335">
    <property type="entry name" value="S-adenosyl-L-methionine-dependent methyltransferases"/>
    <property type="match status" value="1"/>
</dbReference>
<keyword evidence="4" id="KW-1185">Reference proteome</keyword>
<accession>A0A7K0G8N4</accession>
<keyword evidence="3" id="KW-0808">Transferase</keyword>
<feature type="region of interest" description="Disordered" evidence="1">
    <location>
        <begin position="1"/>
        <end position="59"/>
    </location>
</feature>
<proteinExistence type="predicted"/>
<feature type="domain" description="Methyltransferase type 11" evidence="2">
    <location>
        <begin position="100"/>
        <end position="194"/>
    </location>
</feature>
<dbReference type="InterPro" id="IPR029063">
    <property type="entry name" value="SAM-dependent_MTases_sf"/>
</dbReference>
<protein>
    <submittedName>
        <fullName evidence="3">Methyltransferase domain-containing protein</fullName>
    </submittedName>
</protein>
<evidence type="ECO:0000259" key="2">
    <source>
        <dbReference type="Pfam" id="PF08241"/>
    </source>
</evidence>
<dbReference type="PANTHER" id="PTHR43591">
    <property type="entry name" value="METHYLTRANSFERASE"/>
    <property type="match status" value="1"/>
</dbReference>
<evidence type="ECO:0000256" key="1">
    <source>
        <dbReference type="SAM" id="MobiDB-lite"/>
    </source>
</evidence>
<evidence type="ECO:0000313" key="3">
    <source>
        <dbReference type="EMBL" id="MRX79356.1"/>
    </source>
</evidence>
<dbReference type="GO" id="GO:0008757">
    <property type="term" value="F:S-adenosylmethionine-dependent methyltransferase activity"/>
    <property type="evidence" value="ECO:0007669"/>
    <property type="project" value="InterPro"/>
</dbReference>
<name>A0A7K0G8N4_9ACTN</name>
<organism evidence="3 4">
    <name type="scientific">Enorma shizhengliae</name>
    <dbReference type="NCBI Taxonomy" id="2606615"/>
    <lineage>
        <taxon>Bacteria</taxon>
        <taxon>Bacillati</taxon>
        <taxon>Actinomycetota</taxon>
        <taxon>Coriobacteriia</taxon>
        <taxon>Coriobacteriales</taxon>
        <taxon>Coriobacteriaceae</taxon>
        <taxon>Enorma</taxon>
    </lineage>
</organism>
<evidence type="ECO:0000313" key="4">
    <source>
        <dbReference type="Proteomes" id="UP000470010"/>
    </source>
</evidence>
<dbReference type="InterPro" id="IPR013216">
    <property type="entry name" value="Methyltransf_11"/>
</dbReference>
<comment type="caution">
    <text evidence="3">The sequence shown here is derived from an EMBL/GenBank/DDBJ whole genome shotgun (WGS) entry which is preliminary data.</text>
</comment>
<dbReference type="CDD" id="cd02440">
    <property type="entry name" value="AdoMet_MTases"/>
    <property type="match status" value="1"/>
</dbReference>
<dbReference type="EMBL" id="VTFZ01000001">
    <property type="protein sequence ID" value="MRX79356.1"/>
    <property type="molecule type" value="Genomic_DNA"/>
</dbReference>
<dbReference type="Pfam" id="PF08241">
    <property type="entry name" value="Methyltransf_11"/>
    <property type="match status" value="1"/>
</dbReference>
<dbReference type="AlphaFoldDB" id="A0A7K0G8N4"/>
<dbReference type="Proteomes" id="UP000470010">
    <property type="component" value="Unassembled WGS sequence"/>
</dbReference>
<dbReference type="GO" id="GO:0032259">
    <property type="term" value="P:methylation"/>
    <property type="evidence" value="ECO:0007669"/>
    <property type="project" value="UniProtKB-KW"/>
</dbReference>
<gene>
    <name evidence="3" type="ORF">GJE22_01825</name>
</gene>
<dbReference type="Gene3D" id="3.40.50.150">
    <property type="entry name" value="Vaccinia Virus protein VP39"/>
    <property type="match status" value="1"/>
</dbReference>
<sequence length="255" mass="27977">MPAPQRLNARGRGGDAPASRRSSARGRKGEAPAPQRFSAQGRRSSKLAPEQLKARSKAAFDEQAPIYDEGMQGDHARALYPCILEEARRAMESIPVPSVLDVGCGTGMLSERLLGAFPSCRLAGVDLSPAMVERARARLAGRAEVREADAERLPFHDGAFDLVVCNDSFHHYPDPDRAAFQMWRVLRKGGALVLGDVWQPAPARAVMNAWMPFSHEGDVRIYSEAELRTILGTWFQRVRWSRIGLTGCLVVASKG</sequence>